<comment type="caution">
    <text evidence="2">The sequence shown here is derived from an EMBL/GenBank/DDBJ whole genome shotgun (WGS) entry which is preliminary data.</text>
</comment>
<evidence type="ECO:0000313" key="2">
    <source>
        <dbReference type="EMBL" id="MBA0679961.1"/>
    </source>
</evidence>
<dbReference type="AlphaFoldDB" id="A0A7J8WY71"/>
<keyword evidence="1" id="KW-0732">Signal</keyword>
<protein>
    <recommendedName>
        <fullName evidence="4">DUF4283 domain-containing protein</fullName>
    </recommendedName>
</protein>
<dbReference type="Proteomes" id="UP000593577">
    <property type="component" value="Unassembled WGS sequence"/>
</dbReference>
<feature type="signal peptide" evidence="1">
    <location>
        <begin position="1"/>
        <end position="18"/>
    </location>
</feature>
<reference evidence="2 3" key="1">
    <citation type="journal article" date="2019" name="Genome Biol. Evol.">
        <title>Insights into the evolution of the New World diploid cottons (Gossypium, subgenus Houzingenia) based on genome sequencing.</title>
        <authorList>
            <person name="Grover C.E."/>
            <person name="Arick M.A. 2nd"/>
            <person name="Thrash A."/>
            <person name="Conover J.L."/>
            <person name="Sanders W.S."/>
            <person name="Peterson D.G."/>
            <person name="Frelichowski J.E."/>
            <person name="Scheffler J.A."/>
            <person name="Scheffler B.E."/>
            <person name="Wendel J.F."/>
        </authorList>
    </citation>
    <scope>NUCLEOTIDE SEQUENCE [LARGE SCALE GENOMIC DNA]</scope>
    <source>
        <strain evidence="2">185</strain>
        <tissue evidence="2">Leaf</tissue>
    </source>
</reference>
<feature type="chain" id="PRO_5029534535" description="DUF4283 domain-containing protein" evidence="1">
    <location>
        <begin position="19"/>
        <end position="83"/>
    </location>
</feature>
<name>A0A7J8WY71_GOSAI</name>
<accession>A0A7J8WY71</accession>
<evidence type="ECO:0000256" key="1">
    <source>
        <dbReference type="SAM" id="SignalP"/>
    </source>
</evidence>
<evidence type="ECO:0000313" key="3">
    <source>
        <dbReference type="Proteomes" id="UP000593577"/>
    </source>
</evidence>
<dbReference type="EMBL" id="JABFAA010000004">
    <property type="protein sequence ID" value="MBA0679961.1"/>
    <property type="molecule type" value="Genomic_DNA"/>
</dbReference>
<proteinExistence type="predicted"/>
<gene>
    <name evidence="2" type="ORF">Goari_011699</name>
</gene>
<sequence length="83" mass="9898">MFNVLLNILFTFWKLLQRIPMMDLENYFYLVKFLDGDNYSNALTDEHWVIQEILVRAIGSIVGPMIKLDYNTGNGFRYRFARL</sequence>
<evidence type="ECO:0008006" key="4">
    <source>
        <dbReference type="Google" id="ProtNLM"/>
    </source>
</evidence>
<feature type="non-terminal residue" evidence="2">
    <location>
        <position position="83"/>
    </location>
</feature>
<keyword evidence="3" id="KW-1185">Reference proteome</keyword>
<organism evidence="2 3">
    <name type="scientific">Gossypium aridum</name>
    <name type="common">American cotton</name>
    <name type="synonym">Erioxylum aridum</name>
    <dbReference type="NCBI Taxonomy" id="34290"/>
    <lineage>
        <taxon>Eukaryota</taxon>
        <taxon>Viridiplantae</taxon>
        <taxon>Streptophyta</taxon>
        <taxon>Embryophyta</taxon>
        <taxon>Tracheophyta</taxon>
        <taxon>Spermatophyta</taxon>
        <taxon>Magnoliopsida</taxon>
        <taxon>eudicotyledons</taxon>
        <taxon>Gunneridae</taxon>
        <taxon>Pentapetalae</taxon>
        <taxon>rosids</taxon>
        <taxon>malvids</taxon>
        <taxon>Malvales</taxon>
        <taxon>Malvaceae</taxon>
        <taxon>Malvoideae</taxon>
        <taxon>Gossypium</taxon>
    </lineage>
</organism>